<feature type="region of interest" description="Disordered" evidence="1">
    <location>
        <begin position="1"/>
        <end position="23"/>
    </location>
</feature>
<reference evidence="2 3" key="1">
    <citation type="submission" date="2024-09" db="EMBL/GenBank/DDBJ databases">
        <authorList>
            <person name="Sun Q."/>
            <person name="Mori K."/>
        </authorList>
    </citation>
    <scope>NUCLEOTIDE SEQUENCE [LARGE SCALE GENOMIC DNA]</scope>
    <source>
        <strain evidence="2 3">CCM 7609</strain>
    </source>
</reference>
<sequence>MKPASIEGPGLTRSPVSSPYSSSLQSWFRSTSASSFSFEPRVRRPASSLC</sequence>
<gene>
    <name evidence="2" type="ORF">ACFFX0_17120</name>
</gene>
<dbReference type="EMBL" id="JBHMFI010000001">
    <property type="protein sequence ID" value="MFB9072828.1"/>
    <property type="molecule type" value="Genomic_DNA"/>
</dbReference>
<feature type="compositionally biased region" description="Low complexity" evidence="1">
    <location>
        <begin position="14"/>
        <end position="23"/>
    </location>
</feature>
<dbReference type="Proteomes" id="UP001589575">
    <property type="component" value="Unassembled WGS sequence"/>
</dbReference>
<organism evidence="2 3">
    <name type="scientific">Citricoccus parietis</name>
    <dbReference type="NCBI Taxonomy" id="592307"/>
    <lineage>
        <taxon>Bacteria</taxon>
        <taxon>Bacillati</taxon>
        <taxon>Actinomycetota</taxon>
        <taxon>Actinomycetes</taxon>
        <taxon>Micrococcales</taxon>
        <taxon>Micrococcaceae</taxon>
        <taxon>Citricoccus</taxon>
    </lineage>
</organism>
<protein>
    <submittedName>
        <fullName evidence="2">Uncharacterized protein</fullName>
    </submittedName>
</protein>
<keyword evidence="3" id="KW-1185">Reference proteome</keyword>
<name>A0ABV5G1L5_9MICC</name>
<proteinExistence type="predicted"/>
<evidence type="ECO:0000313" key="2">
    <source>
        <dbReference type="EMBL" id="MFB9072828.1"/>
    </source>
</evidence>
<evidence type="ECO:0000256" key="1">
    <source>
        <dbReference type="SAM" id="MobiDB-lite"/>
    </source>
</evidence>
<comment type="caution">
    <text evidence="2">The sequence shown here is derived from an EMBL/GenBank/DDBJ whole genome shotgun (WGS) entry which is preliminary data.</text>
</comment>
<feature type="region of interest" description="Disordered" evidence="1">
    <location>
        <begin position="31"/>
        <end position="50"/>
    </location>
</feature>
<accession>A0ABV5G1L5</accession>
<evidence type="ECO:0000313" key="3">
    <source>
        <dbReference type="Proteomes" id="UP001589575"/>
    </source>
</evidence>